<organism evidence="1 2">
    <name type="scientific">Chishuiella changwenlii</name>
    <dbReference type="NCBI Taxonomy" id="1434701"/>
    <lineage>
        <taxon>Bacteria</taxon>
        <taxon>Pseudomonadati</taxon>
        <taxon>Bacteroidota</taxon>
        <taxon>Flavobacteriia</taxon>
        <taxon>Flavobacteriales</taxon>
        <taxon>Weeksellaceae</taxon>
        <taxon>Chishuiella</taxon>
    </lineage>
</organism>
<dbReference type="Proteomes" id="UP000184120">
    <property type="component" value="Unassembled WGS sequence"/>
</dbReference>
<accession>A0A1M7BCU7</accession>
<dbReference type="EMBL" id="FRBH01000010">
    <property type="protein sequence ID" value="SHL52855.1"/>
    <property type="molecule type" value="Genomic_DNA"/>
</dbReference>
<evidence type="ECO:0000313" key="2">
    <source>
        <dbReference type="Proteomes" id="UP000184120"/>
    </source>
</evidence>
<dbReference type="RefSeq" id="WP_072933414.1">
    <property type="nucleotide sequence ID" value="NZ_BMFL01000007.1"/>
</dbReference>
<proteinExistence type="predicted"/>
<dbReference type="AlphaFoldDB" id="A0A1M7BCU7"/>
<sequence>MKNIYFLLVMILLLSVPIFAQVGIGTTIPHATLEVASSSISTIPDGIIPPKLTGENLKLKDGLYSLDQTGSIIYVTEALLLANRTPKTANVNEIGYYFFDGLVWQKLKQQTGAINGITQVGGNVKLGGTLSEATAITTSVANTLALNGLQEANASTGKILMVDASNNVRLTSNIANDFSIPSPSVFNLGTAEANFLNGQGAGGSSIVPMTSVKNAITGLTYNETTRTISFPTGVYQIIFVYEATHDVASCTISSYFVDFPNTSGTQRIHNTASHNQGALSNHGSTISYATVLTTPTNWQIRLGRGQSGNCSGTGMTLAARSTHLLIFRIGDSV</sequence>
<name>A0A1M7BCU7_9FLAO</name>
<evidence type="ECO:0000313" key="1">
    <source>
        <dbReference type="EMBL" id="SHL52855.1"/>
    </source>
</evidence>
<dbReference type="OrthoDB" id="1268762at2"/>
<protein>
    <submittedName>
        <fullName evidence="1">Uncharacterized protein</fullName>
    </submittedName>
</protein>
<dbReference type="STRING" id="1434701.SAMN05443634_110133"/>
<gene>
    <name evidence="1" type="ORF">SAMN05443634_110133</name>
</gene>
<reference evidence="2" key="1">
    <citation type="submission" date="2016-11" db="EMBL/GenBank/DDBJ databases">
        <authorList>
            <person name="Varghese N."/>
            <person name="Submissions S."/>
        </authorList>
    </citation>
    <scope>NUCLEOTIDE SEQUENCE [LARGE SCALE GENOMIC DNA]</scope>
    <source>
        <strain evidence="2">DSM 27989</strain>
    </source>
</reference>